<organism evidence="1 2">
    <name type="scientific">Bosea massiliensis</name>
    <dbReference type="NCBI Taxonomy" id="151419"/>
    <lineage>
        <taxon>Bacteria</taxon>
        <taxon>Pseudomonadati</taxon>
        <taxon>Pseudomonadota</taxon>
        <taxon>Alphaproteobacteria</taxon>
        <taxon>Hyphomicrobiales</taxon>
        <taxon>Boseaceae</taxon>
        <taxon>Bosea</taxon>
    </lineage>
</organism>
<gene>
    <name evidence="1" type="ORF">ACFPN9_09570</name>
</gene>
<comment type="caution">
    <text evidence="1">The sequence shown here is derived from an EMBL/GenBank/DDBJ whole genome shotgun (WGS) entry which is preliminary data.</text>
</comment>
<evidence type="ECO:0000313" key="2">
    <source>
        <dbReference type="Proteomes" id="UP001596060"/>
    </source>
</evidence>
<evidence type="ECO:0000313" key="1">
    <source>
        <dbReference type="EMBL" id="MFC5505505.1"/>
    </source>
</evidence>
<dbReference type="EMBL" id="JBHSLU010000017">
    <property type="protein sequence ID" value="MFC5505505.1"/>
    <property type="molecule type" value="Genomic_DNA"/>
</dbReference>
<sequence>MSQVATAWPGLRSEREILAILQANVGIENGVVVGLEAAAHAIVAEQPSHVLILAEVAAERQRQIDVEGWTAAHDDRYAHPELVAAGLAYLDPKNQTRKRPPHGWPWDRVWWKPKGYRRNFIRGMALLVANIEQRRRARARADG</sequence>
<dbReference type="RefSeq" id="WP_377816694.1">
    <property type="nucleotide sequence ID" value="NZ_JBHSLU010000017.1"/>
</dbReference>
<reference evidence="2" key="1">
    <citation type="journal article" date="2019" name="Int. J. Syst. Evol. Microbiol.">
        <title>The Global Catalogue of Microorganisms (GCM) 10K type strain sequencing project: providing services to taxonomists for standard genome sequencing and annotation.</title>
        <authorList>
            <consortium name="The Broad Institute Genomics Platform"/>
            <consortium name="The Broad Institute Genome Sequencing Center for Infectious Disease"/>
            <person name="Wu L."/>
            <person name="Ma J."/>
        </authorList>
    </citation>
    <scope>NUCLEOTIDE SEQUENCE [LARGE SCALE GENOMIC DNA]</scope>
    <source>
        <strain evidence="2">CCUG 43117</strain>
    </source>
</reference>
<name>A0ABW0NYC2_9HYPH</name>
<proteinExistence type="predicted"/>
<dbReference type="Proteomes" id="UP001596060">
    <property type="component" value="Unassembled WGS sequence"/>
</dbReference>
<keyword evidence="2" id="KW-1185">Reference proteome</keyword>
<accession>A0ABW0NYC2</accession>
<protein>
    <submittedName>
        <fullName evidence="1">Uncharacterized protein</fullName>
    </submittedName>
</protein>